<dbReference type="Gene3D" id="1.25.40.10">
    <property type="entry name" value="Tetratricopeptide repeat domain"/>
    <property type="match status" value="1"/>
</dbReference>
<reference evidence="2 3" key="1">
    <citation type="submission" date="2020-10" db="EMBL/GenBank/DDBJ databases">
        <title>Degradation of 1,4-Dioxane by Xanthobacter sp. YN2, via a Novel Group-2 Soluble Di-Iron Monooxygenase.</title>
        <authorList>
            <person name="Ma F."/>
            <person name="Wang Y."/>
            <person name="Yang J."/>
            <person name="Guo H."/>
            <person name="Su D."/>
            <person name="Yu L."/>
        </authorList>
    </citation>
    <scope>NUCLEOTIDE SEQUENCE [LARGE SCALE GENOMIC DNA]</scope>
    <source>
        <strain evidence="2 3">YN2</strain>
    </source>
</reference>
<accession>A0A974PUT6</accession>
<dbReference type="KEGG" id="xdi:EZH22_26405"/>
<keyword evidence="1" id="KW-0802">TPR repeat</keyword>
<dbReference type="SUPFAM" id="SSF48452">
    <property type="entry name" value="TPR-like"/>
    <property type="match status" value="1"/>
</dbReference>
<dbReference type="Gene3D" id="3.40.50.150">
    <property type="entry name" value="Vaccinia Virus protein VP39"/>
    <property type="match status" value="1"/>
</dbReference>
<keyword evidence="2" id="KW-0489">Methyltransferase</keyword>
<feature type="repeat" description="TPR" evidence="1">
    <location>
        <begin position="60"/>
        <end position="93"/>
    </location>
</feature>
<dbReference type="PANTHER" id="PTHR43861">
    <property type="entry name" value="TRANS-ACONITATE 2-METHYLTRANSFERASE-RELATED"/>
    <property type="match status" value="1"/>
</dbReference>
<organism evidence="2 3">
    <name type="scientific">Xanthobacter dioxanivorans</name>
    <dbReference type="NCBI Taxonomy" id="2528964"/>
    <lineage>
        <taxon>Bacteria</taxon>
        <taxon>Pseudomonadati</taxon>
        <taxon>Pseudomonadota</taxon>
        <taxon>Alphaproteobacteria</taxon>
        <taxon>Hyphomicrobiales</taxon>
        <taxon>Xanthobacteraceae</taxon>
        <taxon>Xanthobacter</taxon>
    </lineage>
</organism>
<keyword evidence="2" id="KW-0808">Transferase</keyword>
<dbReference type="CDD" id="cd02440">
    <property type="entry name" value="AdoMet_MTases"/>
    <property type="match status" value="1"/>
</dbReference>
<sequence>MGSPWPFREVSVAASTFTASSGDPVLDRRLDWARAFLDDGDAAGAAELLAETVADAPGFAAAWFLLGEARLTLSDAPGAAEAFGRARALDPRDALGAGLRLARLGAVPADGAMSAAYVRTLFDQYADRFDTALRDALAYRGPELLFDAVARACAATGRKPAFARGLDLGCGTGLAGVLFAPVVAHLSGVDLSPAMLEKAAALGLYARLEAGEMGAALAAAPAGGLDLILAADALCYVADLAPIFRAARAALAPDGLFAFTLETHDGAGVLLRETLRYAHAADHVRQRAAEAGLALVLMEAVSTRAEKSVPVPGLVCVLGRG</sequence>
<keyword evidence="3" id="KW-1185">Reference proteome</keyword>
<dbReference type="GO" id="GO:0008168">
    <property type="term" value="F:methyltransferase activity"/>
    <property type="evidence" value="ECO:0007669"/>
    <property type="project" value="UniProtKB-KW"/>
</dbReference>
<dbReference type="PROSITE" id="PS50005">
    <property type="entry name" value="TPR"/>
    <property type="match status" value="1"/>
</dbReference>
<proteinExistence type="predicted"/>
<evidence type="ECO:0000313" key="2">
    <source>
        <dbReference type="EMBL" id="QRG09861.1"/>
    </source>
</evidence>
<gene>
    <name evidence="2" type="ORF">EZH22_26405</name>
</gene>
<dbReference type="AlphaFoldDB" id="A0A974PUT6"/>
<dbReference type="EMBL" id="CP063362">
    <property type="protein sequence ID" value="QRG09861.1"/>
    <property type="molecule type" value="Genomic_DNA"/>
</dbReference>
<protein>
    <submittedName>
        <fullName evidence="2">Methyltransferase domain-containing protein</fullName>
    </submittedName>
</protein>
<evidence type="ECO:0000256" key="1">
    <source>
        <dbReference type="PROSITE-ProRule" id="PRU00339"/>
    </source>
</evidence>
<dbReference type="GO" id="GO:0032259">
    <property type="term" value="P:methylation"/>
    <property type="evidence" value="ECO:0007669"/>
    <property type="project" value="UniProtKB-KW"/>
</dbReference>
<dbReference type="Proteomes" id="UP000596427">
    <property type="component" value="Chromosome"/>
</dbReference>
<dbReference type="InterPro" id="IPR011990">
    <property type="entry name" value="TPR-like_helical_dom_sf"/>
</dbReference>
<dbReference type="SUPFAM" id="SSF53335">
    <property type="entry name" value="S-adenosyl-L-methionine-dependent methyltransferases"/>
    <property type="match status" value="1"/>
</dbReference>
<dbReference type="PANTHER" id="PTHR43861:SF1">
    <property type="entry name" value="TRANS-ACONITATE 2-METHYLTRANSFERASE"/>
    <property type="match status" value="1"/>
</dbReference>
<evidence type="ECO:0000313" key="3">
    <source>
        <dbReference type="Proteomes" id="UP000596427"/>
    </source>
</evidence>
<dbReference type="Pfam" id="PF13489">
    <property type="entry name" value="Methyltransf_23"/>
    <property type="match status" value="1"/>
</dbReference>
<name>A0A974PUT6_9HYPH</name>
<dbReference type="InterPro" id="IPR019734">
    <property type="entry name" value="TPR_rpt"/>
</dbReference>
<dbReference type="InterPro" id="IPR029063">
    <property type="entry name" value="SAM-dependent_MTases_sf"/>
</dbReference>